<dbReference type="PROSITE" id="PS50943">
    <property type="entry name" value="HTH_CROC1"/>
    <property type="match status" value="1"/>
</dbReference>
<dbReference type="InterPro" id="IPR001387">
    <property type="entry name" value="Cro/C1-type_HTH"/>
</dbReference>
<organism evidence="2 3">
    <name type="scientific">Bacillus thuringiensis</name>
    <dbReference type="NCBI Taxonomy" id="1428"/>
    <lineage>
        <taxon>Bacteria</taxon>
        <taxon>Bacillati</taxon>
        <taxon>Bacillota</taxon>
        <taxon>Bacilli</taxon>
        <taxon>Bacillales</taxon>
        <taxon>Bacillaceae</taxon>
        <taxon>Bacillus</taxon>
        <taxon>Bacillus cereus group</taxon>
    </lineage>
</organism>
<dbReference type="GO" id="GO:0003677">
    <property type="term" value="F:DNA binding"/>
    <property type="evidence" value="ECO:0007669"/>
    <property type="project" value="UniProtKB-KW"/>
</dbReference>
<dbReference type="RefSeq" id="WP_079246464.1">
    <property type="nucleotide sequence ID" value="NZ_JARSYF010000002.1"/>
</dbReference>
<gene>
    <name evidence="2" type="ORF">B4918_31570</name>
</gene>
<evidence type="ECO:0000313" key="3">
    <source>
        <dbReference type="Proteomes" id="UP000191057"/>
    </source>
</evidence>
<protein>
    <submittedName>
        <fullName evidence="2">Transcriptional regulator</fullName>
    </submittedName>
</protein>
<dbReference type="PANTHER" id="PTHR46558">
    <property type="entry name" value="TRACRIPTIONAL REGULATORY PROTEIN-RELATED-RELATED"/>
    <property type="match status" value="1"/>
</dbReference>
<dbReference type="CDD" id="cd00093">
    <property type="entry name" value="HTH_XRE"/>
    <property type="match status" value="1"/>
</dbReference>
<dbReference type="AlphaFoldDB" id="A0A9W3XM36"/>
<evidence type="ECO:0000256" key="1">
    <source>
        <dbReference type="ARBA" id="ARBA00023125"/>
    </source>
</evidence>
<dbReference type="EMBL" id="CP020005">
    <property type="protein sequence ID" value="AQY42445.1"/>
    <property type="molecule type" value="Genomic_DNA"/>
</dbReference>
<reference evidence="2 3" key="1">
    <citation type="submission" date="2017-03" db="EMBL/GenBank/DDBJ databases">
        <title>Complete genome sequence of Bacillus thuringiensis L-7601, a novel melanin producing strain.</title>
        <authorList>
            <person name="Cai J."/>
            <person name="Cao Z."/>
            <person name="Tan T."/>
        </authorList>
    </citation>
    <scope>NUCLEOTIDE SEQUENCE [LARGE SCALE GENOMIC DNA]</scope>
    <source>
        <strain evidence="2 3">L-7601</strain>
        <plasmid evidence="2 3">unnamed3</plasmid>
    </source>
</reference>
<dbReference type="Proteomes" id="UP000191057">
    <property type="component" value="Plasmid unnamed3"/>
</dbReference>
<proteinExistence type="predicted"/>
<keyword evidence="2" id="KW-0614">Plasmid</keyword>
<name>A0A9W3XM36_BACTU</name>
<dbReference type="SUPFAM" id="SSF47413">
    <property type="entry name" value="lambda repressor-like DNA-binding domains"/>
    <property type="match status" value="1"/>
</dbReference>
<keyword evidence="1" id="KW-0238">DNA-binding</keyword>
<evidence type="ECO:0000313" key="2">
    <source>
        <dbReference type="EMBL" id="AQY42445.1"/>
    </source>
</evidence>
<accession>A0A9W3XM36</accession>
<dbReference type="InterPro" id="IPR010982">
    <property type="entry name" value="Lambda_DNA-bd_dom_sf"/>
</dbReference>
<dbReference type="Pfam" id="PF01381">
    <property type="entry name" value="HTH_3"/>
    <property type="match status" value="1"/>
</dbReference>
<dbReference type="SMART" id="SM00530">
    <property type="entry name" value="HTH_XRE"/>
    <property type="match status" value="1"/>
</dbReference>
<sequence>MKRIKIARQRKGISQKELAEKLNITQQAVSYYEKGSRIPDENMLLEISQILTVPVEYLTEETNDPDGWDIWEKNTGYSIEEIQSEIKRIKYANHVVGDESDLQNLIKQAVANLAGIGNTDRGIIDKIARDIISLQNELNKKYADPRKTAKLPSLGKQEGMKIYPATIKSGELIFDDLSAEAYEKAIDVLIKARRDLRKISNDLRLN</sequence>
<dbReference type="Gene3D" id="1.10.260.40">
    <property type="entry name" value="lambda repressor-like DNA-binding domains"/>
    <property type="match status" value="1"/>
</dbReference>
<geneLocation type="plasmid" evidence="2 3">
    <name>unnamed3</name>
</geneLocation>
<dbReference type="PANTHER" id="PTHR46558:SF4">
    <property type="entry name" value="DNA-BIDING PHAGE PROTEIN"/>
    <property type="match status" value="1"/>
</dbReference>